<name>A0AAN7UZ09_9PEZI</name>
<keyword evidence="2" id="KW-1185">Reference proteome</keyword>
<sequence>MEYSGLALTFEIGLAPLDVRIPARYKGLLHIVRAIIRECELPNDQVNISLVQGYLLLDVVRRRH</sequence>
<dbReference type="AlphaFoldDB" id="A0AAN7UZ09"/>
<organism evidence="1 2">
    <name type="scientific">Xylaria bambusicola</name>
    <dbReference type="NCBI Taxonomy" id="326684"/>
    <lineage>
        <taxon>Eukaryota</taxon>
        <taxon>Fungi</taxon>
        <taxon>Dikarya</taxon>
        <taxon>Ascomycota</taxon>
        <taxon>Pezizomycotina</taxon>
        <taxon>Sordariomycetes</taxon>
        <taxon>Xylariomycetidae</taxon>
        <taxon>Xylariales</taxon>
        <taxon>Xylariaceae</taxon>
        <taxon>Xylaria</taxon>
    </lineage>
</organism>
<accession>A0AAN7UZ09</accession>
<reference evidence="1 2" key="1">
    <citation type="submission" date="2023-10" db="EMBL/GenBank/DDBJ databases">
        <title>Draft genome sequence of Xylaria bambusicola isolate GMP-LS, the root and basal stem rot pathogen of sugarcane in Indonesia.</title>
        <authorList>
            <person name="Selvaraj P."/>
            <person name="Muralishankar V."/>
            <person name="Muruganantham S."/>
            <person name="Sp S."/>
            <person name="Haryani S."/>
            <person name="Lau K.J.X."/>
            <person name="Naqvi N.I."/>
        </authorList>
    </citation>
    <scope>NUCLEOTIDE SEQUENCE [LARGE SCALE GENOMIC DNA]</scope>
    <source>
        <strain evidence="1">GMP-LS</strain>
    </source>
</reference>
<dbReference type="EMBL" id="JAWHQM010000052">
    <property type="protein sequence ID" value="KAK5635396.1"/>
    <property type="molecule type" value="Genomic_DNA"/>
</dbReference>
<gene>
    <name evidence="1" type="ORF">RRF57_011108</name>
</gene>
<evidence type="ECO:0000313" key="2">
    <source>
        <dbReference type="Proteomes" id="UP001305414"/>
    </source>
</evidence>
<evidence type="ECO:0000313" key="1">
    <source>
        <dbReference type="EMBL" id="KAK5635396.1"/>
    </source>
</evidence>
<protein>
    <submittedName>
        <fullName evidence="1">Uncharacterized protein</fullName>
    </submittedName>
</protein>
<comment type="caution">
    <text evidence="1">The sequence shown here is derived from an EMBL/GenBank/DDBJ whole genome shotgun (WGS) entry which is preliminary data.</text>
</comment>
<dbReference type="Proteomes" id="UP001305414">
    <property type="component" value="Unassembled WGS sequence"/>
</dbReference>
<proteinExistence type="predicted"/>